<reference evidence="1 2" key="1">
    <citation type="submission" date="2019-03" db="EMBL/GenBank/DDBJ databases">
        <title>Draft genome sequences of novel Actinobacteria.</title>
        <authorList>
            <person name="Sahin N."/>
            <person name="Ay H."/>
            <person name="Saygin H."/>
        </authorList>
    </citation>
    <scope>NUCLEOTIDE SEQUENCE [LARGE SCALE GENOMIC DNA]</scope>
    <source>
        <strain evidence="1 2">DSM 45347</strain>
    </source>
</reference>
<gene>
    <name evidence="1" type="ORF">E1284_02480</name>
</gene>
<sequence>MSDWELFLREVSWFLQPGESAVVGEVQPWTRGPAEDLPELSALLEATVLTPVTVGGTAYELLAWGPPDGRRGWLCHPPRCVDGGPFPAAHESFWKLCGGIVERFGEPTTWWENQNEVLTAEAARVRVADVLADYAWLWEGEGLEVPIDPDEYYAVAVEANGNLTLAHRDNGRLLLFAPDHAFKGVAPLDGCPPYSLLTIDDVPDLATWIEVCAAAWRYQWAYGM</sequence>
<protein>
    <submittedName>
        <fullName evidence="1">Uncharacterized protein</fullName>
    </submittedName>
</protein>
<name>A0A4R4PEU1_9ACTN</name>
<comment type="caution">
    <text evidence="1">The sequence shown here is derived from an EMBL/GenBank/DDBJ whole genome shotgun (WGS) entry which is preliminary data.</text>
</comment>
<proteinExistence type="predicted"/>
<evidence type="ECO:0000313" key="2">
    <source>
        <dbReference type="Proteomes" id="UP000295431"/>
    </source>
</evidence>
<organism evidence="1 2">
    <name type="scientific">Actinomadura bangladeshensis</name>
    <dbReference type="NCBI Taxonomy" id="453573"/>
    <lineage>
        <taxon>Bacteria</taxon>
        <taxon>Bacillati</taxon>
        <taxon>Actinomycetota</taxon>
        <taxon>Actinomycetes</taxon>
        <taxon>Streptosporangiales</taxon>
        <taxon>Thermomonosporaceae</taxon>
        <taxon>Actinomadura</taxon>
    </lineage>
</organism>
<dbReference type="Proteomes" id="UP000295431">
    <property type="component" value="Unassembled WGS sequence"/>
</dbReference>
<dbReference type="EMBL" id="SMJW01000006">
    <property type="protein sequence ID" value="TDC19702.1"/>
    <property type="molecule type" value="Genomic_DNA"/>
</dbReference>
<dbReference type="AlphaFoldDB" id="A0A4R4PEU1"/>
<accession>A0A4R4PEU1</accession>
<keyword evidence="2" id="KW-1185">Reference proteome</keyword>
<dbReference type="OrthoDB" id="3354031at2"/>
<dbReference type="RefSeq" id="WP_131936577.1">
    <property type="nucleotide sequence ID" value="NZ_BAAAMX010000034.1"/>
</dbReference>
<evidence type="ECO:0000313" key="1">
    <source>
        <dbReference type="EMBL" id="TDC19702.1"/>
    </source>
</evidence>